<dbReference type="RefSeq" id="WP_267646557.1">
    <property type="nucleotide sequence ID" value="NZ_JANHGR010000001.1"/>
</dbReference>
<name>A0ABD6BPC6_9EURY</name>
<evidence type="ECO:0000313" key="2">
    <source>
        <dbReference type="Proteomes" id="UP001597139"/>
    </source>
</evidence>
<dbReference type="Proteomes" id="UP001597139">
    <property type="component" value="Unassembled WGS sequence"/>
</dbReference>
<comment type="caution">
    <text evidence="1">The sequence shown here is derived from an EMBL/GenBank/DDBJ whole genome shotgun (WGS) entry which is preliminary data.</text>
</comment>
<dbReference type="EMBL" id="JBHUCZ010000002">
    <property type="protein sequence ID" value="MFD1566999.1"/>
    <property type="molecule type" value="Genomic_DNA"/>
</dbReference>
<evidence type="ECO:0000313" key="1">
    <source>
        <dbReference type="EMBL" id="MFD1566999.1"/>
    </source>
</evidence>
<protein>
    <recommendedName>
        <fullName evidence="3">HNH endonuclease</fullName>
    </recommendedName>
</protein>
<organism evidence="1 2">
    <name type="scientific">Halolamina litorea</name>
    <dbReference type="NCBI Taxonomy" id="1515593"/>
    <lineage>
        <taxon>Archaea</taxon>
        <taxon>Methanobacteriati</taxon>
        <taxon>Methanobacteriota</taxon>
        <taxon>Stenosarchaea group</taxon>
        <taxon>Halobacteria</taxon>
        <taxon>Halobacteriales</taxon>
        <taxon>Haloferacaceae</taxon>
    </lineage>
</organism>
<evidence type="ECO:0008006" key="3">
    <source>
        <dbReference type="Google" id="ProtNLM"/>
    </source>
</evidence>
<dbReference type="AlphaFoldDB" id="A0ABD6BPC6"/>
<reference evidence="1 2" key="1">
    <citation type="journal article" date="2019" name="Int. J. Syst. Evol. Microbiol.">
        <title>The Global Catalogue of Microorganisms (GCM) 10K type strain sequencing project: providing services to taxonomists for standard genome sequencing and annotation.</title>
        <authorList>
            <consortium name="The Broad Institute Genomics Platform"/>
            <consortium name="The Broad Institute Genome Sequencing Center for Infectious Disease"/>
            <person name="Wu L."/>
            <person name="Ma J."/>
        </authorList>
    </citation>
    <scope>NUCLEOTIDE SEQUENCE [LARGE SCALE GENOMIC DNA]</scope>
    <source>
        <strain evidence="1 2">CGMCC 1.12859</strain>
    </source>
</reference>
<keyword evidence="2" id="KW-1185">Reference proteome</keyword>
<proteinExistence type="predicted"/>
<gene>
    <name evidence="1" type="ORF">ACFSAU_05810</name>
</gene>
<accession>A0ABD6BPC6</accession>
<sequence>MIGIEIWRYETGCWKCSTDIPVVYPRGLGGFGGGTWEPAGSILVDKDYCNVERTYSKTQGQEVYGNICPSCGAYQGNHFIHEQVFDSVAAYQSWDRAREDYEVIDIVEVPYPCQDCGTELTYKRSPQVCDECLHHREVEDSLGESVELEYCEVCDGILHPEHRANHHTSYDPEETMLVCDTCHAKIHHKPGFREDLVPGMSRTEAKRQGFI</sequence>